<evidence type="ECO:0000256" key="6">
    <source>
        <dbReference type="PIRSR" id="PIRSR606710-2"/>
    </source>
</evidence>
<gene>
    <name evidence="9" type="ORF">IAD06_01540</name>
</gene>
<dbReference type="Gene3D" id="2.60.120.200">
    <property type="match status" value="1"/>
</dbReference>
<evidence type="ECO:0000256" key="4">
    <source>
        <dbReference type="ARBA" id="ARBA00023295"/>
    </source>
</evidence>
<comment type="caution">
    <text evidence="9">The sequence shown here is derived from an EMBL/GenBank/DDBJ whole genome shotgun (WGS) entry which is preliminary data.</text>
</comment>
<dbReference type="InterPro" id="IPR006584">
    <property type="entry name" value="Cellulose-bd_IV"/>
</dbReference>
<organism evidence="9 10">
    <name type="scientific">Candidatus Caccoplasma intestinavium</name>
    <dbReference type="NCBI Taxonomy" id="2840716"/>
    <lineage>
        <taxon>Bacteria</taxon>
        <taxon>Pseudomonadati</taxon>
        <taxon>Bacteroidota</taxon>
        <taxon>Bacteroidia</taxon>
        <taxon>Bacteroidales</taxon>
        <taxon>Bacteroidaceae</taxon>
        <taxon>Bacteroidaceae incertae sedis</taxon>
        <taxon>Candidatus Caccoplasma</taxon>
    </lineage>
</organism>
<dbReference type="Gene3D" id="2.60.120.260">
    <property type="entry name" value="Galactose-binding domain-like"/>
    <property type="match status" value="1"/>
</dbReference>
<proteinExistence type="inferred from homology"/>
<dbReference type="Pfam" id="PF03422">
    <property type="entry name" value="CBM_6"/>
    <property type="match status" value="1"/>
</dbReference>
<dbReference type="InterPro" id="IPR006710">
    <property type="entry name" value="Glyco_hydro_43"/>
</dbReference>
<dbReference type="Gene3D" id="2.115.10.20">
    <property type="entry name" value="Glycosyl hydrolase domain, family 43"/>
    <property type="match status" value="1"/>
</dbReference>
<dbReference type="GO" id="GO:0004553">
    <property type="term" value="F:hydrolase activity, hydrolyzing O-glycosyl compounds"/>
    <property type="evidence" value="ECO:0007669"/>
    <property type="project" value="InterPro"/>
</dbReference>
<feature type="active site" description="Proton acceptor" evidence="5">
    <location>
        <position position="53"/>
    </location>
</feature>
<reference evidence="9" key="1">
    <citation type="submission" date="2020-10" db="EMBL/GenBank/DDBJ databases">
        <authorList>
            <person name="Gilroy R."/>
        </authorList>
    </citation>
    <scope>NUCLEOTIDE SEQUENCE</scope>
    <source>
        <strain evidence="9">21143</strain>
    </source>
</reference>
<keyword evidence="2 7" id="KW-0732">Signal</keyword>
<evidence type="ECO:0000259" key="8">
    <source>
        <dbReference type="SMART" id="SM00606"/>
    </source>
</evidence>
<dbReference type="SUPFAM" id="SSF75005">
    <property type="entry name" value="Arabinanase/levansucrase/invertase"/>
    <property type="match status" value="1"/>
</dbReference>
<dbReference type="PROSITE" id="PS51257">
    <property type="entry name" value="PROKAR_LIPOPROTEIN"/>
    <property type="match status" value="1"/>
</dbReference>
<dbReference type="EMBL" id="DVKT01000007">
    <property type="protein sequence ID" value="HIT38711.1"/>
    <property type="molecule type" value="Genomic_DNA"/>
</dbReference>
<protein>
    <submittedName>
        <fullName evidence="9">Family 43 glycosylhydrolase</fullName>
    </submittedName>
</protein>
<evidence type="ECO:0000256" key="2">
    <source>
        <dbReference type="ARBA" id="ARBA00022729"/>
    </source>
</evidence>
<feature type="domain" description="Cellulose binding type IV" evidence="8">
    <location>
        <begin position="535"/>
        <end position="664"/>
    </location>
</feature>
<dbReference type="Proteomes" id="UP000886722">
    <property type="component" value="Unassembled WGS sequence"/>
</dbReference>
<evidence type="ECO:0000256" key="5">
    <source>
        <dbReference type="PIRSR" id="PIRSR606710-1"/>
    </source>
</evidence>
<evidence type="ECO:0000313" key="9">
    <source>
        <dbReference type="EMBL" id="HIT38711.1"/>
    </source>
</evidence>
<dbReference type="InterPro" id="IPR023296">
    <property type="entry name" value="Glyco_hydro_beta-prop_sf"/>
</dbReference>
<dbReference type="Pfam" id="PF04616">
    <property type="entry name" value="Glyco_hydro_43"/>
    <property type="match status" value="1"/>
</dbReference>
<dbReference type="PANTHER" id="PTHR42812:SF12">
    <property type="entry name" value="BETA-XYLOSIDASE-RELATED"/>
    <property type="match status" value="1"/>
</dbReference>
<sequence length="665" mass="76052">MKNFLRLFDFLFLCCLSVFIASCSTSLESTAYLSSDNGDGTYTNPVIQADYPDPDIIRVGEDYYMVSSSFVAMPGIPVCHSKDLVNWEIIGHAYDSITFRPQYRMEGGKTAYSRLCWAPTIRYYDGIYYIGVNIADDGFVMFKSDRPEGPYTMHKFDKRLYDPGFFIDDDGKKYVTHGKNKIYLTRLKDDATGVLDSEDKGTLILTAPEGYGHLFEGCHTYKRNGWYYIFNPALGYDGVQMISRSRNLYGPYETKVLIDDDINYADAGVHQGGYVETLEGESWAYTFQDRDYMGRCVMLYPMKWENDWPVVGPEGRPGKGVVTYRKPAIGAGQGISYPQHSDDFDAAELSQVWEFNHVPHKEKWSLTDRPGYFRIYAQSAPCFGEARNSLTQKVSGPYSTATVALELKGLQENDFAGMGIMGRPMYQLGVRKKSNGNWLEFRSGDWTGENVTDSLLLDTERIYLRTEITKQGSQLFYYSLDNRTFHRFGLEGRSNFWGYLGIRHALCCYNVVKGSPCGYADFDSFQIKSARRGNHYDAFAGVDFSQYDDREGLLLVRPHRKRPMQHFEKIGSGDWLVFNNLHFKKRPRTVAIELRAETSGAEIELREDSIDGRLLAVCRVEKSKSSKEWEKQVFTVDKIKKGKTKVYFLFKGDCKNLSVKSFVFE</sequence>
<dbReference type="SUPFAM" id="SSF49785">
    <property type="entry name" value="Galactose-binding domain-like"/>
    <property type="match status" value="1"/>
</dbReference>
<dbReference type="CDD" id="cd09001">
    <property type="entry name" value="GH43_FsAxh1-like"/>
    <property type="match status" value="1"/>
</dbReference>
<dbReference type="GO" id="GO:0030246">
    <property type="term" value="F:carbohydrate binding"/>
    <property type="evidence" value="ECO:0007669"/>
    <property type="project" value="InterPro"/>
</dbReference>
<feature type="signal peptide" evidence="7">
    <location>
        <begin position="1"/>
        <end position="20"/>
    </location>
</feature>
<dbReference type="AlphaFoldDB" id="A0A9D1KCZ8"/>
<reference evidence="9" key="2">
    <citation type="journal article" date="2021" name="PeerJ">
        <title>Extensive microbial diversity within the chicken gut microbiome revealed by metagenomics and culture.</title>
        <authorList>
            <person name="Gilroy R."/>
            <person name="Ravi A."/>
            <person name="Getino M."/>
            <person name="Pursley I."/>
            <person name="Horton D.L."/>
            <person name="Alikhan N.F."/>
            <person name="Baker D."/>
            <person name="Gharbi K."/>
            <person name="Hall N."/>
            <person name="Watson M."/>
            <person name="Adriaenssens E.M."/>
            <person name="Foster-Nyarko E."/>
            <person name="Jarju S."/>
            <person name="Secka A."/>
            <person name="Antonio M."/>
            <person name="Oren A."/>
            <person name="Chaudhuri R.R."/>
            <person name="La Ragione R."/>
            <person name="Hildebrand F."/>
            <person name="Pallen M.J."/>
        </authorList>
    </citation>
    <scope>NUCLEOTIDE SEQUENCE</scope>
    <source>
        <strain evidence="9">21143</strain>
    </source>
</reference>
<dbReference type="CDD" id="cd04084">
    <property type="entry name" value="CBM6_xylanase-like"/>
    <property type="match status" value="1"/>
</dbReference>
<dbReference type="Pfam" id="PF17851">
    <property type="entry name" value="GH43_C2"/>
    <property type="match status" value="1"/>
</dbReference>
<dbReference type="InterPro" id="IPR041542">
    <property type="entry name" value="GH43_C2"/>
</dbReference>
<keyword evidence="3" id="KW-0378">Hydrolase</keyword>
<name>A0A9D1KCZ8_9BACT</name>
<dbReference type="SUPFAM" id="SSF49899">
    <property type="entry name" value="Concanavalin A-like lectins/glucanases"/>
    <property type="match status" value="1"/>
</dbReference>
<keyword evidence="4" id="KW-0326">Glycosidase</keyword>
<dbReference type="InterPro" id="IPR005084">
    <property type="entry name" value="CBM6"/>
</dbReference>
<feature type="site" description="Important for catalytic activity, responsible for pKa modulation of the active site Glu and correct orientation of both the proton donor and substrate" evidence="6">
    <location>
        <position position="162"/>
    </location>
</feature>
<accession>A0A9D1KCZ8</accession>
<evidence type="ECO:0000256" key="3">
    <source>
        <dbReference type="ARBA" id="ARBA00022801"/>
    </source>
</evidence>
<dbReference type="InterPro" id="IPR008979">
    <property type="entry name" value="Galactose-bd-like_sf"/>
</dbReference>
<dbReference type="PANTHER" id="PTHR42812">
    <property type="entry name" value="BETA-XYLOSIDASE"/>
    <property type="match status" value="1"/>
</dbReference>
<dbReference type="SMART" id="SM00606">
    <property type="entry name" value="CBD_IV"/>
    <property type="match status" value="1"/>
</dbReference>
<feature type="chain" id="PRO_5039533886" evidence="7">
    <location>
        <begin position="21"/>
        <end position="665"/>
    </location>
</feature>
<evidence type="ECO:0000313" key="10">
    <source>
        <dbReference type="Proteomes" id="UP000886722"/>
    </source>
</evidence>
<feature type="active site" description="Proton donor" evidence="5">
    <location>
        <position position="216"/>
    </location>
</feature>
<evidence type="ECO:0000256" key="1">
    <source>
        <dbReference type="ARBA" id="ARBA00009865"/>
    </source>
</evidence>
<evidence type="ECO:0000256" key="7">
    <source>
        <dbReference type="SAM" id="SignalP"/>
    </source>
</evidence>
<dbReference type="GO" id="GO:0005975">
    <property type="term" value="P:carbohydrate metabolic process"/>
    <property type="evidence" value="ECO:0007669"/>
    <property type="project" value="InterPro"/>
</dbReference>
<comment type="similarity">
    <text evidence="1">Belongs to the glycosyl hydrolase 43 family.</text>
</comment>
<dbReference type="InterPro" id="IPR013320">
    <property type="entry name" value="ConA-like_dom_sf"/>
</dbReference>
<dbReference type="InterPro" id="IPR051795">
    <property type="entry name" value="Glycosyl_Hydrlase_43"/>
</dbReference>